<comment type="caution">
    <text evidence="1">The sequence shown here is derived from an EMBL/GenBank/DDBJ whole genome shotgun (WGS) entry which is preliminary data.</text>
</comment>
<organism evidence="1 2">
    <name type="scientific">Enhygromyxa salina</name>
    <dbReference type="NCBI Taxonomy" id="215803"/>
    <lineage>
        <taxon>Bacteria</taxon>
        <taxon>Pseudomonadati</taxon>
        <taxon>Myxococcota</taxon>
        <taxon>Polyangia</taxon>
        <taxon>Nannocystales</taxon>
        <taxon>Nannocystaceae</taxon>
        <taxon>Enhygromyxa</taxon>
    </lineage>
</organism>
<dbReference type="Proteomes" id="UP000031599">
    <property type="component" value="Unassembled WGS sequence"/>
</dbReference>
<dbReference type="EMBL" id="JMCC02000069">
    <property type="protein sequence ID" value="KIG14615.1"/>
    <property type="molecule type" value="Genomic_DNA"/>
</dbReference>
<protein>
    <submittedName>
        <fullName evidence="1">Uncharacterized protein</fullName>
    </submittedName>
</protein>
<reference evidence="1 2" key="1">
    <citation type="submission" date="2014-12" db="EMBL/GenBank/DDBJ databases">
        <title>Genome assembly of Enhygromyxa salina DSM 15201.</title>
        <authorList>
            <person name="Sharma G."/>
            <person name="Subramanian S."/>
        </authorList>
    </citation>
    <scope>NUCLEOTIDE SEQUENCE [LARGE SCALE GENOMIC DNA]</scope>
    <source>
        <strain evidence="1 2">DSM 15201</strain>
    </source>
</reference>
<accession>A0A0C2CY89</accession>
<gene>
    <name evidence="1" type="ORF">DB30_06494</name>
</gene>
<evidence type="ECO:0000313" key="1">
    <source>
        <dbReference type="EMBL" id="KIG14615.1"/>
    </source>
</evidence>
<evidence type="ECO:0000313" key="2">
    <source>
        <dbReference type="Proteomes" id="UP000031599"/>
    </source>
</evidence>
<dbReference type="AlphaFoldDB" id="A0A0C2CY89"/>
<proteinExistence type="predicted"/>
<name>A0A0C2CY89_9BACT</name>
<sequence>MFVHRLADEVHGREVLEFQSEDEDCIDIGLEELVRTYQAVFDQVAASTCATLDAFIVEVEELGYYPEGRAPFSAEIATAQLAAAVAELGRVHGSGGYFLNKLSQFLDRHLPCCSVVHVSRSWGW</sequence>